<gene>
    <name evidence="1" type="ORF">BHW43_06660</name>
</gene>
<organism evidence="1 2">
    <name type="scientific">Phascolarctobacterium succinatutens</name>
    <dbReference type="NCBI Taxonomy" id="626940"/>
    <lineage>
        <taxon>Bacteria</taxon>
        <taxon>Bacillati</taxon>
        <taxon>Bacillota</taxon>
        <taxon>Negativicutes</taxon>
        <taxon>Acidaminococcales</taxon>
        <taxon>Acidaminococcaceae</taxon>
        <taxon>Phascolarctobacterium</taxon>
    </lineage>
</organism>
<protein>
    <submittedName>
        <fullName evidence="1">Uncharacterized protein</fullName>
    </submittedName>
</protein>
<proteinExistence type="predicted"/>
<dbReference type="RefSeq" id="WP_303679984.1">
    <property type="nucleotide sequence ID" value="NZ_DBFCBD010000026.1"/>
</dbReference>
<evidence type="ECO:0000313" key="1">
    <source>
        <dbReference type="EMBL" id="OLA37503.1"/>
    </source>
</evidence>
<evidence type="ECO:0000313" key="2">
    <source>
        <dbReference type="Proteomes" id="UP000186777"/>
    </source>
</evidence>
<sequence length="118" mass="13533">MIKYYDIEALSNRVRYAIRGTYLFGEDQIVVEYVMYINGSIFGNEILQSFTNDVPDFIDDAYICVKGDLEIDIDEEFGNVEEIRVFNSNGKIVFCCYDAEVLQQYLVGVEIVGVENRG</sequence>
<dbReference type="Proteomes" id="UP000186777">
    <property type="component" value="Unassembled WGS sequence"/>
</dbReference>
<comment type="caution">
    <text evidence="1">The sequence shown here is derived from an EMBL/GenBank/DDBJ whole genome shotgun (WGS) entry which is preliminary data.</text>
</comment>
<dbReference type="AlphaFoldDB" id="A0A1Q6R566"/>
<reference evidence="1 2" key="1">
    <citation type="journal article" date="2016" name="Nat. Biotechnol.">
        <title>Measurement of bacterial replication rates in microbial communities.</title>
        <authorList>
            <person name="Brown C.T."/>
            <person name="Olm M.R."/>
            <person name="Thomas B.C."/>
            <person name="Banfield J.F."/>
        </authorList>
    </citation>
    <scope>NUCLEOTIDE SEQUENCE [LARGE SCALE GENOMIC DNA]</scope>
    <source>
        <strain evidence="1">46_33</strain>
    </source>
</reference>
<accession>A0A1Q6R566</accession>
<dbReference type="STRING" id="626940.BHW43_06660"/>
<dbReference type="EMBL" id="MNTG01000030">
    <property type="protein sequence ID" value="OLA37503.1"/>
    <property type="molecule type" value="Genomic_DNA"/>
</dbReference>
<name>A0A1Q6R566_9FIRM</name>